<evidence type="ECO:0000313" key="10">
    <source>
        <dbReference type="EMBL" id="EDQ49241.1"/>
    </source>
</evidence>
<sequence>MLMRITSGTPVPAPILPDNCTSEEGCCMPQPYTGKPARDFEGDLALPIRIRRPVHKLNESEIARLERGYKLLRELPDLDPRSLSNQANLHCLYCDNGIYYNNMTWPLEIHNHWLFLPWHRMFLYFHERILAKLLDDDTFALPYWNWDNQSSSEEANILPRIYSTNETSYLRDLNRNKCAQPPNLVHLNSIGGCTDKTADELRIENTQVMYTQIVTGAPTPRLFFGEPYSYGDSGGYGPGTFEDNPHGTVHLWVGDPDAATAFNDMGNFGRSARDPVFYTHHSNIDRIWTIWKTLPGKQRTEPTHADFLDSRFTYYDENADQVIVNLSQIINTPLLRYEYEESPTAWVSRGQKPGHEKNVTACNPLSPSQTNAMIYTTPELAAAGTLDAKPLTFRVTRPERSDVGVEVLEIQGIKVDNTLQSHWGAYLFFPSAELNTSVSCPEFFGTFNFSPHVGQAQVTRDLVWRVGIRQKLIDLGKDDYDDIVVTLVRFGPSIQQLQLGGTQVLYDTSPTTLD</sequence>
<comment type="cofactor">
    <cofactor evidence="1">
        <name>Cu(2+)</name>
        <dbReference type="ChEBI" id="CHEBI:29036"/>
    </cofactor>
</comment>
<protein>
    <submittedName>
        <fullName evidence="10">Predicted protein</fullName>
    </submittedName>
</protein>
<accession>A9U514</accession>
<dbReference type="PROSITE" id="PS00497">
    <property type="entry name" value="TYROSINASE_1"/>
    <property type="match status" value="1"/>
</dbReference>
<dbReference type="PRINTS" id="PR00092">
    <property type="entry name" value="TYROSINASE"/>
</dbReference>
<name>A9U514_PHYPA</name>
<dbReference type="eggNOG" id="ENOG502QVBP">
    <property type="taxonomic scope" value="Eukaryota"/>
</dbReference>
<dbReference type="Gene3D" id="1.10.1280.10">
    <property type="entry name" value="Di-copper center containing domain from catechol oxidase"/>
    <property type="match status" value="1"/>
</dbReference>
<proteinExistence type="inferred from homology"/>
<dbReference type="GO" id="GO:0046872">
    <property type="term" value="F:metal ion binding"/>
    <property type="evidence" value="ECO:0007669"/>
    <property type="project" value="UniProtKB-KW"/>
</dbReference>
<evidence type="ECO:0000256" key="4">
    <source>
        <dbReference type="ARBA" id="ARBA00022784"/>
    </source>
</evidence>
<dbReference type="InterPro" id="IPR008922">
    <property type="entry name" value="Di-copper_centre_dom_sf"/>
</dbReference>
<dbReference type="PANTHER" id="PTHR11474:SF76">
    <property type="entry name" value="SHKT DOMAIN-CONTAINING PROTEIN"/>
    <property type="match status" value="1"/>
</dbReference>
<dbReference type="Pfam" id="PF12142">
    <property type="entry name" value="PPO1_DWL"/>
    <property type="match status" value="1"/>
</dbReference>
<dbReference type="InterPro" id="IPR002227">
    <property type="entry name" value="Tyrosinase_Cu-bd"/>
</dbReference>
<evidence type="ECO:0000259" key="9">
    <source>
        <dbReference type="PROSITE" id="PS00498"/>
    </source>
</evidence>
<dbReference type="InterPro" id="IPR022740">
    <property type="entry name" value="Polyphenol_oxidase_C"/>
</dbReference>
<dbReference type="PANTHER" id="PTHR11474">
    <property type="entry name" value="TYROSINASE FAMILY MEMBER"/>
    <property type="match status" value="1"/>
</dbReference>
<evidence type="ECO:0000256" key="1">
    <source>
        <dbReference type="ARBA" id="ARBA00001973"/>
    </source>
</evidence>
<feature type="domain" description="Tyrosinase copper-binding" evidence="9">
    <location>
        <begin position="274"/>
        <end position="285"/>
    </location>
</feature>
<evidence type="ECO:0000256" key="2">
    <source>
        <dbReference type="ARBA" id="ARBA00009928"/>
    </source>
</evidence>
<dbReference type="Pfam" id="PF00264">
    <property type="entry name" value="Tyrosinase"/>
    <property type="match status" value="1"/>
</dbReference>
<gene>
    <name evidence="10" type="ORF">PHYPADRAFT_102269</name>
</gene>
<keyword evidence="4" id="KW-0883">Thioether bond</keyword>
<dbReference type="Pfam" id="PF12143">
    <property type="entry name" value="PPO1_KFDV"/>
    <property type="match status" value="1"/>
</dbReference>
<dbReference type="InterPro" id="IPR022739">
    <property type="entry name" value="Polyphenol_oxidase_cen"/>
</dbReference>
<dbReference type="PROSITE" id="PS00498">
    <property type="entry name" value="TYROSINASE_2"/>
    <property type="match status" value="1"/>
</dbReference>
<comment type="similarity">
    <text evidence="2">Belongs to the tyrosinase family.</text>
</comment>
<dbReference type="GO" id="GO:0004097">
    <property type="term" value="F:catechol oxidase activity"/>
    <property type="evidence" value="ECO:0007669"/>
    <property type="project" value="InterPro"/>
</dbReference>
<dbReference type="EMBL" id="DS545424">
    <property type="protein sequence ID" value="EDQ49241.1"/>
    <property type="molecule type" value="Genomic_DNA"/>
</dbReference>
<keyword evidence="6" id="KW-0186">Copper</keyword>
<keyword evidence="5" id="KW-0560">Oxidoreductase</keyword>
<reference evidence="10" key="1">
    <citation type="journal article" date="2008" name="Science">
        <title>The Physcomitrella genome reveals evolutionary insights into the conquest of land by plants.</title>
        <authorList>
            <person name="Rensing S."/>
            <person name="Lang D."/>
            <person name="Zimmer A."/>
            <person name="Terry A."/>
            <person name="Salamov A."/>
            <person name="Shapiro H."/>
            <person name="Nishiyama T."/>
            <person name="Perroud P.-F."/>
            <person name="Lindquist E."/>
            <person name="Kamisugi Y."/>
            <person name="Tanahashi T."/>
            <person name="Sakakibara K."/>
            <person name="Fujita T."/>
            <person name="Oishi K."/>
            <person name="Shin-I T."/>
            <person name="Kuroki Y."/>
            <person name="Toyoda A."/>
            <person name="Suzuki Y."/>
            <person name="Hashimoto A."/>
            <person name="Yamaguchi K."/>
            <person name="Sugano A."/>
            <person name="Kohara Y."/>
            <person name="Fujiyama A."/>
            <person name="Anterola A."/>
            <person name="Aoki S."/>
            <person name="Ashton N."/>
            <person name="Barbazuk W.B."/>
            <person name="Barker E."/>
            <person name="Bennetzen J."/>
            <person name="Bezanilla M."/>
            <person name="Blankenship R."/>
            <person name="Cho S.H."/>
            <person name="Dutcher S."/>
            <person name="Estelle M."/>
            <person name="Fawcett J.A."/>
            <person name="Gundlach H."/>
            <person name="Hanada K."/>
            <person name="Heyl A."/>
            <person name="Hicks K.A."/>
            <person name="Hugh J."/>
            <person name="Lohr M."/>
            <person name="Mayer K."/>
            <person name="Melkozernov A."/>
            <person name="Murata T."/>
            <person name="Nelson D."/>
            <person name="Pils B."/>
            <person name="Prigge M."/>
            <person name="Reiss B."/>
            <person name="Renner T."/>
            <person name="Rombauts S."/>
            <person name="Rushton P."/>
            <person name="Sanderfoot A."/>
            <person name="Schween G."/>
            <person name="Shiu S.-H."/>
            <person name="Stueber K."/>
            <person name="Theodoulou F.L."/>
            <person name="Tu H."/>
            <person name="Van de Peer Y."/>
            <person name="Verrier P.J."/>
            <person name="Waters E."/>
            <person name="Wood A."/>
            <person name="Yang L."/>
            <person name="Cove D."/>
            <person name="Cuming A."/>
            <person name="Hasebe M."/>
            <person name="Lucas S."/>
            <person name="Mishler D.B."/>
            <person name="Reski R."/>
            <person name="Grigoriev I."/>
            <person name="Quatrano R.S."/>
            <person name="Boore J.L."/>
        </authorList>
    </citation>
    <scope>NUCLEOTIDE SEQUENCE [LARGE SCALE GENOMIC DNA]</scope>
</reference>
<evidence type="ECO:0000256" key="3">
    <source>
        <dbReference type="ARBA" id="ARBA00022723"/>
    </source>
</evidence>
<feature type="domain" description="Tyrosinase copper-binding" evidence="8">
    <location>
        <begin position="110"/>
        <end position="127"/>
    </location>
</feature>
<evidence type="ECO:0000259" key="8">
    <source>
        <dbReference type="PROSITE" id="PS00497"/>
    </source>
</evidence>
<evidence type="ECO:0000256" key="5">
    <source>
        <dbReference type="ARBA" id="ARBA00023002"/>
    </source>
</evidence>
<organism>
    <name type="scientific">Physcomitrium patens</name>
    <name type="common">Spreading-leaved earth moss</name>
    <name type="synonym">Physcomitrella patens</name>
    <dbReference type="NCBI Taxonomy" id="3218"/>
    <lineage>
        <taxon>Eukaryota</taxon>
        <taxon>Viridiplantae</taxon>
        <taxon>Streptophyta</taxon>
        <taxon>Embryophyta</taxon>
        <taxon>Bryophyta</taxon>
        <taxon>Bryophytina</taxon>
        <taxon>Bryopsida</taxon>
        <taxon>Funariidae</taxon>
        <taxon>Funariales</taxon>
        <taxon>Funariaceae</taxon>
        <taxon>Physcomitrium</taxon>
    </lineage>
</organism>
<dbReference type="AlphaFoldDB" id="A9U514"/>
<dbReference type="SUPFAM" id="SSF48056">
    <property type="entry name" value="Di-copper centre-containing domain"/>
    <property type="match status" value="1"/>
</dbReference>
<keyword evidence="7" id="KW-1015">Disulfide bond</keyword>
<evidence type="ECO:0000256" key="7">
    <source>
        <dbReference type="ARBA" id="ARBA00023157"/>
    </source>
</evidence>
<dbReference type="InterPro" id="IPR050316">
    <property type="entry name" value="Tyrosinase/Hemocyanin"/>
</dbReference>
<evidence type="ECO:0000256" key="6">
    <source>
        <dbReference type="ARBA" id="ARBA00023008"/>
    </source>
</evidence>
<keyword evidence="3" id="KW-0479">Metal-binding</keyword>